<dbReference type="CDD" id="cd00229">
    <property type="entry name" value="SGNH_hydrolase"/>
    <property type="match status" value="1"/>
</dbReference>
<sequence length="208" mass="23727">MSVLLVGSSHVQRLREHVATKYRLHNFNIQECNVKCVGISGGQIMKSGHTRLLENSIKFHAPSHVIVHIGGNDLDSREYGSAEDAVLELMDKLILLVATMVKRYNIKQAVICQLLPRFRTRIVPVDRYNKLVTLFNRKLKESVMPFHIKYWNLKGLSNSPNVYYDGVHLNATGLHKYYRNLRGAILHCLKQSKCDISFFPADSKAILP</sequence>
<proteinExistence type="predicted"/>
<name>A0AAN8GCA4_PATCE</name>
<dbReference type="Gene3D" id="3.40.50.1110">
    <property type="entry name" value="SGNH hydrolase"/>
    <property type="match status" value="1"/>
</dbReference>
<dbReference type="Proteomes" id="UP001347796">
    <property type="component" value="Unassembled WGS sequence"/>
</dbReference>
<dbReference type="Pfam" id="PF00657">
    <property type="entry name" value="Lipase_GDSL"/>
    <property type="match status" value="1"/>
</dbReference>
<organism evidence="1 2">
    <name type="scientific">Patella caerulea</name>
    <name type="common">Rayed Mediterranean limpet</name>
    <dbReference type="NCBI Taxonomy" id="87958"/>
    <lineage>
        <taxon>Eukaryota</taxon>
        <taxon>Metazoa</taxon>
        <taxon>Spiralia</taxon>
        <taxon>Lophotrochozoa</taxon>
        <taxon>Mollusca</taxon>
        <taxon>Gastropoda</taxon>
        <taxon>Patellogastropoda</taxon>
        <taxon>Patelloidea</taxon>
        <taxon>Patellidae</taxon>
        <taxon>Patella</taxon>
    </lineage>
</organism>
<dbReference type="AlphaFoldDB" id="A0AAN8GCA4"/>
<reference evidence="1 2" key="1">
    <citation type="submission" date="2024-01" db="EMBL/GenBank/DDBJ databases">
        <title>The genome of the rayed Mediterranean limpet Patella caerulea (Linnaeus, 1758).</title>
        <authorList>
            <person name="Anh-Thu Weber A."/>
            <person name="Halstead-Nussloch G."/>
        </authorList>
    </citation>
    <scope>NUCLEOTIDE SEQUENCE [LARGE SCALE GENOMIC DNA]</scope>
    <source>
        <strain evidence="1">AATW-2023a</strain>
        <tissue evidence="1">Whole specimen</tissue>
    </source>
</reference>
<gene>
    <name evidence="1" type="ORF">SNE40_021146</name>
</gene>
<evidence type="ECO:0008006" key="3">
    <source>
        <dbReference type="Google" id="ProtNLM"/>
    </source>
</evidence>
<dbReference type="InterPro" id="IPR001087">
    <property type="entry name" value="GDSL"/>
</dbReference>
<protein>
    <recommendedName>
        <fullName evidence="3">SGNH hydrolase-type esterase domain-containing protein</fullName>
    </recommendedName>
</protein>
<dbReference type="InterPro" id="IPR036514">
    <property type="entry name" value="SGNH_hydro_sf"/>
</dbReference>
<dbReference type="EMBL" id="JAZGQO010000018">
    <property type="protein sequence ID" value="KAK6167036.1"/>
    <property type="molecule type" value="Genomic_DNA"/>
</dbReference>
<accession>A0AAN8GCA4</accession>
<evidence type="ECO:0000313" key="2">
    <source>
        <dbReference type="Proteomes" id="UP001347796"/>
    </source>
</evidence>
<dbReference type="SUPFAM" id="SSF52266">
    <property type="entry name" value="SGNH hydrolase"/>
    <property type="match status" value="1"/>
</dbReference>
<comment type="caution">
    <text evidence="1">The sequence shown here is derived from an EMBL/GenBank/DDBJ whole genome shotgun (WGS) entry which is preliminary data.</text>
</comment>
<keyword evidence="2" id="KW-1185">Reference proteome</keyword>
<dbReference type="GO" id="GO:0016788">
    <property type="term" value="F:hydrolase activity, acting on ester bonds"/>
    <property type="evidence" value="ECO:0007669"/>
    <property type="project" value="InterPro"/>
</dbReference>
<evidence type="ECO:0000313" key="1">
    <source>
        <dbReference type="EMBL" id="KAK6167036.1"/>
    </source>
</evidence>